<dbReference type="Gene3D" id="3.30.70.1070">
    <property type="entry name" value="Sporulation related repeat"/>
    <property type="match status" value="1"/>
</dbReference>
<accession>A0A968GEA0</accession>
<dbReference type="AlphaFoldDB" id="A0A968GEA0"/>
<proteinExistence type="predicted"/>
<dbReference type="PROSITE" id="PS51724">
    <property type="entry name" value="SPOR"/>
    <property type="match status" value="1"/>
</dbReference>
<reference evidence="3" key="1">
    <citation type="submission" date="2020-03" db="EMBL/GenBank/DDBJ databases">
        <title>Spirochaetal bacteria isolated from arthropods constitute a novel genus Entomospira genus novum within the order Spirochaetales.</title>
        <authorList>
            <person name="Grana-Miraglia L."/>
            <person name="Sikutova S."/>
            <person name="Fingerle V."/>
            <person name="Sing A."/>
            <person name="Castillo-Ramirez S."/>
            <person name="Margos G."/>
            <person name="Rudolf I."/>
        </authorList>
    </citation>
    <scope>NUCLEOTIDE SEQUENCE</scope>
    <source>
        <strain evidence="3">BR149</strain>
    </source>
</reference>
<dbReference type="GO" id="GO:0042834">
    <property type="term" value="F:peptidoglycan binding"/>
    <property type="evidence" value="ECO:0007669"/>
    <property type="project" value="InterPro"/>
</dbReference>
<comment type="caution">
    <text evidence="3">The sequence shown here is derived from an EMBL/GenBank/DDBJ whole genome shotgun (WGS) entry which is preliminary data.</text>
</comment>
<dbReference type="EMBL" id="JAATLM010000001">
    <property type="protein sequence ID" value="NIZ68682.1"/>
    <property type="molecule type" value="Genomic_DNA"/>
</dbReference>
<organism evidence="3 4">
    <name type="scientific">Entomospira culicis</name>
    <dbReference type="NCBI Taxonomy" id="2719989"/>
    <lineage>
        <taxon>Bacteria</taxon>
        <taxon>Pseudomonadati</taxon>
        <taxon>Spirochaetota</taxon>
        <taxon>Spirochaetia</taxon>
        <taxon>Spirochaetales</taxon>
        <taxon>Spirochaetaceae</taxon>
        <taxon>Entomospira</taxon>
    </lineage>
</organism>
<evidence type="ECO:0000313" key="3">
    <source>
        <dbReference type="EMBL" id="NIZ68682.1"/>
    </source>
</evidence>
<name>A0A968GEA0_9SPIO</name>
<dbReference type="RefSeq" id="WP_167694769.1">
    <property type="nucleotide sequence ID" value="NZ_CP118181.1"/>
</dbReference>
<dbReference type="Proteomes" id="UP000778951">
    <property type="component" value="Unassembled WGS sequence"/>
</dbReference>
<dbReference type="SUPFAM" id="SSF110997">
    <property type="entry name" value="Sporulation related repeat"/>
    <property type="match status" value="1"/>
</dbReference>
<dbReference type="InterPro" id="IPR036680">
    <property type="entry name" value="SPOR-like_sf"/>
</dbReference>
<dbReference type="InterPro" id="IPR007730">
    <property type="entry name" value="SPOR-like_dom"/>
</dbReference>
<evidence type="ECO:0000256" key="1">
    <source>
        <dbReference type="SAM" id="MobiDB-lite"/>
    </source>
</evidence>
<gene>
    <name evidence="3" type="ORF">HCT48_00390</name>
</gene>
<evidence type="ECO:0000259" key="2">
    <source>
        <dbReference type="PROSITE" id="PS51724"/>
    </source>
</evidence>
<keyword evidence="4" id="KW-1185">Reference proteome</keyword>
<sequence length="208" mass="22543">MMVKKGTIVTLILSAVVVGASIWVGTLFFPRVDEGTLIAELPGKGKDEVPSTNLDNPDDAPIAIIIPDEDTPAVVPPITDTVTNAPIKDKDTNDGKSASTPSSPTPSPPSKSSTRGEYWVQAGSFSSLARAVAAAEALQELGLSGTIETVTQGDRVLYRLRFGAWQNIAEAQRFRDYLRDQETLRRAFQSRSLFDRSSDFVDAYVVRN</sequence>
<evidence type="ECO:0000313" key="4">
    <source>
        <dbReference type="Proteomes" id="UP000778951"/>
    </source>
</evidence>
<feature type="region of interest" description="Disordered" evidence="1">
    <location>
        <begin position="77"/>
        <end position="116"/>
    </location>
</feature>
<protein>
    <submittedName>
        <fullName evidence="3">SPOR domain-containing protein</fullName>
    </submittedName>
</protein>
<dbReference type="Pfam" id="PF05036">
    <property type="entry name" value="SPOR"/>
    <property type="match status" value="1"/>
</dbReference>
<feature type="domain" description="SPOR" evidence="2">
    <location>
        <begin position="112"/>
        <end position="191"/>
    </location>
</feature>